<dbReference type="PROSITE" id="PS51257">
    <property type="entry name" value="PROKAR_LIPOPROTEIN"/>
    <property type="match status" value="1"/>
</dbReference>
<organism evidence="1">
    <name type="scientific">Rhodothermus marinus</name>
    <name type="common">Rhodothermus obamensis</name>
    <dbReference type="NCBI Taxonomy" id="29549"/>
    <lineage>
        <taxon>Bacteria</taxon>
        <taxon>Pseudomonadati</taxon>
        <taxon>Rhodothermota</taxon>
        <taxon>Rhodothermia</taxon>
        <taxon>Rhodothermales</taxon>
        <taxon>Rhodothermaceae</taxon>
        <taxon>Rhodothermus</taxon>
    </lineage>
</organism>
<sequence length="496" mass="52304">MQRIFCLLLGVLLISGCDLSESSESGGIVTLSGQVLDAETNDPIVGALVQLQPQGLITETDSLGRYRLEVAVDSTMELRLSASHTAYSSASISVLVVPNRTIEVPVLRLMRTATNQPVSGAAANILLLSQSDQAIGVRESGSKETAELIFQVSDSIGRPVVLDHTVRVHFRFGVRPNGGEYLSPEEAQTDNSGRVRVHVASGTKAGVVQVVAEATVGGRQIRSQPVSIVIHGGLPDQRFFTLAPSRYNFPGWVAYGLTNEIGVIVGDPYGNPVKPGTAVYFTTTHGVIEGSVQTNATGQGSVKLFSANPLPPDGLAIVTATTADRLQQPVTASIPIVFSGPPVIRICMVDDNGVCLPEPPAARLNQSYRLTVTDHLGNPLAAGTKIAVRAEGTKVKAVGNTAVELGDTGFRTIGAGTTYDDILRGPGITEFFFRVVPDLNLDETGEPVVEALVIQVSGPNGRLELAYGPSGNARILAGEAVLQQEGPYLKAFIPLE</sequence>
<reference evidence="1" key="1">
    <citation type="journal article" date="2020" name="mSystems">
        <title>Genome- and Community-Level Interaction Insights into Carbon Utilization and Element Cycling Functions of Hydrothermarchaeota in Hydrothermal Sediment.</title>
        <authorList>
            <person name="Zhou Z."/>
            <person name="Liu Y."/>
            <person name="Xu W."/>
            <person name="Pan J."/>
            <person name="Luo Z.H."/>
            <person name="Li M."/>
        </authorList>
    </citation>
    <scope>NUCLEOTIDE SEQUENCE [LARGE SCALE GENOMIC DNA]</scope>
    <source>
        <strain evidence="1">SpSt-143</strain>
    </source>
</reference>
<comment type="caution">
    <text evidence="1">The sequence shown here is derived from an EMBL/GenBank/DDBJ whole genome shotgun (WGS) entry which is preliminary data.</text>
</comment>
<dbReference type="Gene3D" id="2.60.40.1120">
    <property type="entry name" value="Carboxypeptidase-like, regulatory domain"/>
    <property type="match status" value="1"/>
</dbReference>
<dbReference type="InterPro" id="IPR008969">
    <property type="entry name" value="CarboxyPept-like_regulatory"/>
</dbReference>
<dbReference type="InterPro" id="IPR008964">
    <property type="entry name" value="Invasin/intimin_cell_adhesion"/>
</dbReference>
<dbReference type="AlphaFoldDB" id="A0A7V2F5R0"/>
<dbReference type="Gene3D" id="2.60.40.10">
    <property type="entry name" value="Immunoglobulins"/>
    <property type="match status" value="2"/>
</dbReference>
<name>A0A7V2F5R0_RHOMR</name>
<evidence type="ECO:0000313" key="1">
    <source>
        <dbReference type="EMBL" id="HER95332.1"/>
    </source>
</evidence>
<protein>
    <recommendedName>
        <fullName evidence="2">Big-1 domain-containing protein</fullName>
    </recommendedName>
</protein>
<gene>
    <name evidence="1" type="ORF">ENO59_02265</name>
</gene>
<dbReference type="SUPFAM" id="SSF49373">
    <property type="entry name" value="Invasin/intimin cell-adhesion fragments"/>
    <property type="match status" value="2"/>
</dbReference>
<dbReference type="InterPro" id="IPR013783">
    <property type="entry name" value="Ig-like_fold"/>
</dbReference>
<dbReference type="EMBL" id="DSGB01000003">
    <property type="protein sequence ID" value="HER95332.1"/>
    <property type="molecule type" value="Genomic_DNA"/>
</dbReference>
<accession>A0A7V2F5R0</accession>
<proteinExistence type="predicted"/>
<dbReference type="Pfam" id="PF13715">
    <property type="entry name" value="CarbopepD_reg_2"/>
    <property type="match status" value="1"/>
</dbReference>
<evidence type="ECO:0008006" key="2">
    <source>
        <dbReference type="Google" id="ProtNLM"/>
    </source>
</evidence>
<dbReference type="SUPFAM" id="SSF49464">
    <property type="entry name" value="Carboxypeptidase regulatory domain-like"/>
    <property type="match status" value="1"/>
</dbReference>